<proteinExistence type="predicted"/>
<dbReference type="PROSITE" id="PS50293">
    <property type="entry name" value="TPR_REGION"/>
    <property type="match status" value="1"/>
</dbReference>
<dbReference type="PANTHER" id="PTHR44366:SF1">
    <property type="entry name" value="UDP-N-ACETYLGLUCOSAMINE--PEPTIDE N-ACETYLGLUCOSAMINYLTRANSFERASE 110 KDA SUBUNIT"/>
    <property type="match status" value="1"/>
</dbReference>
<dbReference type="SUPFAM" id="SSF48452">
    <property type="entry name" value="TPR-like"/>
    <property type="match status" value="1"/>
</dbReference>
<dbReference type="Gene3D" id="1.25.40.10">
    <property type="entry name" value="Tetratricopeptide repeat domain"/>
    <property type="match status" value="1"/>
</dbReference>
<dbReference type="GO" id="GO:0097363">
    <property type="term" value="F:protein O-acetylglucosaminyltransferase activity"/>
    <property type="evidence" value="ECO:0007669"/>
    <property type="project" value="TreeGrafter"/>
</dbReference>
<dbReference type="PROSITE" id="PS50005">
    <property type="entry name" value="TPR"/>
    <property type="match status" value="1"/>
</dbReference>
<dbReference type="PANTHER" id="PTHR44366">
    <property type="entry name" value="UDP-N-ACETYLGLUCOSAMINE--PEPTIDE N-ACETYLGLUCOSAMINYLTRANSFERASE 110 KDA SUBUNIT"/>
    <property type="match status" value="1"/>
</dbReference>
<dbReference type="EMBL" id="JAKCXM010000545">
    <property type="protein sequence ID" value="KAJ0392983.1"/>
    <property type="molecule type" value="Genomic_DNA"/>
</dbReference>
<accession>A0AAD5M2K9</accession>
<sequence length="404" mass="45263">MSSAVLRVLYRSLLLSAQQLERDVTAGRTLNHALRSGATQSYDGVKTDWQRERSFEKRLSDAEVLRHWRPEVAAILVRTQFDLPVDSSNRRAVNQRIDADLDDHNALIRNLTAQGAFVAKKRSETIRHRVGDVVQVKNIGTGVVVAWSETRAHPFGALCVTYDVLPDATTNQSVGDGTRLYRIPQDDIELLSEPKPVQHPSILLYFDGFRNGRHVPCVSLARRYPEDAGDATFLPSSSEMPYVPSILQLQFADEQKLVQYLRCDDTTVIQFALAALEGKWMSECGDEAQQNVRLALHELKEGTVAQARELLEQVVARHPSYAYAWSKLGTVELQAGNTPKALEHYERALQLKPQLMDALAGLGTCATRLRRWNVAHRAAIELLRVQPNNETARLLLDNAILSSL</sequence>
<gene>
    <name evidence="2" type="ORF">P43SY_007810</name>
</gene>
<reference evidence="2" key="1">
    <citation type="submission" date="2021-12" db="EMBL/GenBank/DDBJ databases">
        <title>Prjna785345.</title>
        <authorList>
            <person name="Rujirawat T."/>
            <person name="Krajaejun T."/>
        </authorList>
    </citation>
    <scope>NUCLEOTIDE SEQUENCE</scope>
    <source>
        <strain evidence="2">Pi057C3</strain>
    </source>
</reference>
<dbReference type="Proteomes" id="UP001209570">
    <property type="component" value="Unassembled WGS sequence"/>
</dbReference>
<dbReference type="GO" id="GO:0006493">
    <property type="term" value="P:protein O-linked glycosylation"/>
    <property type="evidence" value="ECO:0007669"/>
    <property type="project" value="InterPro"/>
</dbReference>
<keyword evidence="3" id="KW-1185">Reference proteome</keyword>
<dbReference type="SMART" id="SM00028">
    <property type="entry name" value="TPR"/>
    <property type="match status" value="2"/>
</dbReference>
<keyword evidence="1" id="KW-0802">TPR repeat</keyword>
<evidence type="ECO:0000256" key="1">
    <source>
        <dbReference type="PROSITE-ProRule" id="PRU00339"/>
    </source>
</evidence>
<organism evidence="2 3">
    <name type="scientific">Pythium insidiosum</name>
    <name type="common">Pythiosis disease agent</name>
    <dbReference type="NCBI Taxonomy" id="114742"/>
    <lineage>
        <taxon>Eukaryota</taxon>
        <taxon>Sar</taxon>
        <taxon>Stramenopiles</taxon>
        <taxon>Oomycota</taxon>
        <taxon>Peronosporomycetes</taxon>
        <taxon>Pythiales</taxon>
        <taxon>Pythiaceae</taxon>
        <taxon>Pythium</taxon>
    </lineage>
</organism>
<dbReference type="Pfam" id="PF13432">
    <property type="entry name" value="TPR_16"/>
    <property type="match status" value="1"/>
</dbReference>
<evidence type="ECO:0008006" key="4">
    <source>
        <dbReference type="Google" id="ProtNLM"/>
    </source>
</evidence>
<feature type="repeat" description="TPR" evidence="1">
    <location>
        <begin position="322"/>
        <end position="355"/>
    </location>
</feature>
<evidence type="ECO:0000313" key="2">
    <source>
        <dbReference type="EMBL" id="KAJ0392983.1"/>
    </source>
</evidence>
<dbReference type="InterPro" id="IPR019734">
    <property type="entry name" value="TPR_rpt"/>
</dbReference>
<dbReference type="InterPro" id="IPR037919">
    <property type="entry name" value="OGT"/>
</dbReference>
<dbReference type="InterPro" id="IPR011990">
    <property type="entry name" value="TPR-like_helical_dom_sf"/>
</dbReference>
<name>A0AAD5M2K9_PYTIN</name>
<comment type="caution">
    <text evidence="2">The sequence shown here is derived from an EMBL/GenBank/DDBJ whole genome shotgun (WGS) entry which is preliminary data.</text>
</comment>
<protein>
    <recommendedName>
        <fullName evidence="4">Tetratricopeptide repeat protein</fullName>
    </recommendedName>
</protein>
<dbReference type="AlphaFoldDB" id="A0AAD5M2K9"/>
<evidence type="ECO:0000313" key="3">
    <source>
        <dbReference type="Proteomes" id="UP001209570"/>
    </source>
</evidence>